<evidence type="ECO:0000256" key="2">
    <source>
        <dbReference type="SAM" id="Phobius"/>
    </source>
</evidence>
<keyword evidence="3" id="KW-0732">Signal</keyword>
<keyword evidence="2" id="KW-0472">Membrane</keyword>
<keyword evidence="2" id="KW-1133">Transmembrane helix</keyword>
<feature type="transmembrane region" description="Helical" evidence="2">
    <location>
        <begin position="552"/>
        <end position="578"/>
    </location>
</feature>
<feature type="transmembrane region" description="Helical" evidence="2">
    <location>
        <begin position="398"/>
        <end position="419"/>
    </location>
</feature>
<reference evidence="4" key="1">
    <citation type="submission" date="2023-10" db="EMBL/GenBank/DDBJ databases">
        <authorList>
            <person name="Noh H."/>
        </authorList>
    </citation>
    <scope>NUCLEOTIDE SEQUENCE</scope>
    <source>
        <strain evidence="4">DUCC4014</strain>
    </source>
</reference>
<dbReference type="Proteomes" id="UP000827549">
    <property type="component" value="Chromosome 5"/>
</dbReference>
<protein>
    <recommendedName>
        <fullName evidence="6">Mid2 domain-containing protein</fullName>
    </recommendedName>
</protein>
<organism evidence="4 5">
    <name type="scientific">Vanrija pseudolonga</name>
    <dbReference type="NCBI Taxonomy" id="143232"/>
    <lineage>
        <taxon>Eukaryota</taxon>
        <taxon>Fungi</taxon>
        <taxon>Dikarya</taxon>
        <taxon>Basidiomycota</taxon>
        <taxon>Agaricomycotina</taxon>
        <taxon>Tremellomycetes</taxon>
        <taxon>Trichosporonales</taxon>
        <taxon>Trichosporonaceae</taxon>
        <taxon>Vanrija</taxon>
    </lineage>
</organism>
<feature type="signal peptide" evidence="3">
    <location>
        <begin position="1"/>
        <end position="16"/>
    </location>
</feature>
<dbReference type="EMBL" id="CP086718">
    <property type="protein sequence ID" value="WOO83734.1"/>
    <property type="molecule type" value="Genomic_DNA"/>
</dbReference>
<keyword evidence="2" id="KW-0812">Transmembrane</keyword>
<name>A0AAF0YF06_9TREE</name>
<gene>
    <name evidence="4" type="ORF">LOC62_05G007255</name>
</gene>
<feature type="chain" id="PRO_5042209020" description="Mid2 domain-containing protein" evidence="3">
    <location>
        <begin position="17"/>
        <end position="736"/>
    </location>
</feature>
<evidence type="ECO:0000256" key="1">
    <source>
        <dbReference type="SAM" id="MobiDB-lite"/>
    </source>
</evidence>
<sequence length="736" mass="78168">MRIRSALFVLLPVAAAAPALTIPVTLGVLVTTVTMGDPGPTATIATTPTAAAAGAIQTVTVPGTTVVAYGSTYTLPGTTIYSTTARSVYNTFATTVANTPTTAFTAGEGRFESTYDVATTTITLAGGELSTSTIRTTTVVYPPRNTAQWTWTAVELQRPEPTPGAIFNEQVWAAQSRASSLHGAMVITVIVSTLLMALVGFPAWLWYHFVTVKREMTGRRNVLSDSGGGNGTVQDWEMMRHAGTAERAAIDRQHARDAAAEADPAPAYTPPSEGVLPQYGADEERQRLLVSGAAVATAAGAALANVPVARGAPVATAAAPSAAGPAAAARAWVTTAVEASTRVPGVPYPYSYTPVTFNTTMRVPDATVTSTSYSYKGWSPSGAAQLAAANRQYTAAQVGIALGIIIPWGLIALCFLISWRKVRRWRKVQKYLEGGDVDYSAVRAARCDAASPTQASAQRATTITITQPQTTAPGHEQTAMTTIVANPHLTYTLGADTTAEYFTTTIVSTIMGKIQDTQITSVPYPAATAPFVWTVTQSTDDWFREDRKADKLFNAFLASIITSLCLAGFVGLTLVLWYRRRVRREMERGDGDGDEAPPAYSPPRGRSVYSVYSVSSGKGLVGTAAAAMALPKAFAAPLRRALVATTMTLSTESRDQLGLYSPAATGVITTTLRIPDKTQTVFPYTTQASYIKAVHRQHVYAGLIGHSFLKLRRWRQRQRAAHNVPLGMLGAAPGTK</sequence>
<evidence type="ECO:0000313" key="5">
    <source>
        <dbReference type="Proteomes" id="UP000827549"/>
    </source>
</evidence>
<dbReference type="AlphaFoldDB" id="A0AAF0YF06"/>
<keyword evidence="5" id="KW-1185">Reference proteome</keyword>
<accession>A0AAF0YF06</accession>
<dbReference type="RefSeq" id="XP_062629760.1">
    <property type="nucleotide sequence ID" value="XM_062773776.1"/>
</dbReference>
<dbReference type="GeneID" id="87810428"/>
<proteinExistence type="predicted"/>
<evidence type="ECO:0000256" key="3">
    <source>
        <dbReference type="SAM" id="SignalP"/>
    </source>
</evidence>
<evidence type="ECO:0008006" key="6">
    <source>
        <dbReference type="Google" id="ProtNLM"/>
    </source>
</evidence>
<feature type="region of interest" description="Disordered" evidence="1">
    <location>
        <begin position="254"/>
        <end position="273"/>
    </location>
</feature>
<feature type="transmembrane region" description="Helical" evidence="2">
    <location>
        <begin position="184"/>
        <end position="210"/>
    </location>
</feature>
<evidence type="ECO:0000313" key="4">
    <source>
        <dbReference type="EMBL" id="WOO83734.1"/>
    </source>
</evidence>